<dbReference type="InterPro" id="IPR004752">
    <property type="entry name" value="AmpG_permease/AT-1"/>
</dbReference>
<evidence type="ECO:0000313" key="6">
    <source>
        <dbReference type="Proteomes" id="UP000694925"/>
    </source>
</evidence>
<evidence type="ECO:0000256" key="5">
    <source>
        <dbReference type="SAM" id="Phobius"/>
    </source>
</evidence>
<comment type="subcellular location">
    <subcellularLocation>
        <location evidence="1">Membrane</location>
        <topology evidence="1">Multi-pass membrane protein</topology>
    </subcellularLocation>
</comment>
<dbReference type="Pfam" id="PF13000">
    <property type="entry name" value="Acatn"/>
    <property type="match status" value="1"/>
</dbReference>
<feature type="transmembrane region" description="Helical" evidence="5">
    <location>
        <begin position="36"/>
        <end position="60"/>
    </location>
</feature>
<protein>
    <submittedName>
        <fullName evidence="7">Acetyl-coenzyme A transporter 1-like</fullName>
    </submittedName>
</protein>
<keyword evidence="2 5" id="KW-0812">Transmembrane</keyword>
<dbReference type="RefSeq" id="XP_026671917.1">
    <property type="nucleotide sequence ID" value="XM_026816116.1"/>
</dbReference>
<keyword evidence="4 5" id="KW-0472">Membrane</keyword>
<dbReference type="PANTHER" id="PTHR12778">
    <property type="entry name" value="SOLUTE CARRIER FAMILY 33 ACETYL-COA TRANSPORTER -RELATED"/>
    <property type="match status" value="1"/>
</dbReference>
<feature type="transmembrane region" description="Helical" evidence="5">
    <location>
        <begin position="104"/>
        <end position="121"/>
    </location>
</feature>
<dbReference type="GO" id="GO:0016020">
    <property type="term" value="C:membrane"/>
    <property type="evidence" value="ECO:0007669"/>
    <property type="project" value="UniProtKB-SubCell"/>
</dbReference>
<dbReference type="PANTHER" id="PTHR12778:SF9">
    <property type="entry name" value="ACETYL-COENZYME A TRANSPORTER 1"/>
    <property type="match status" value="1"/>
</dbReference>
<dbReference type="GO" id="GO:0008521">
    <property type="term" value="F:acetyl-CoA transmembrane transporter activity"/>
    <property type="evidence" value="ECO:0007669"/>
    <property type="project" value="InterPro"/>
</dbReference>
<accession>A0AAJ7WD55</accession>
<dbReference type="GO" id="GO:0035348">
    <property type="term" value="P:acetyl-CoA transmembrane transport"/>
    <property type="evidence" value="ECO:0007669"/>
    <property type="project" value="InterPro"/>
</dbReference>
<dbReference type="InterPro" id="IPR024371">
    <property type="entry name" value="AcetylCoA_trans_1-like"/>
</dbReference>
<evidence type="ECO:0000256" key="1">
    <source>
        <dbReference type="ARBA" id="ARBA00004141"/>
    </source>
</evidence>
<keyword evidence="6" id="KW-1185">Reference proteome</keyword>
<proteinExistence type="predicted"/>
<evidence type="ECO:0000256" key="4">
    <source>
        <dbReference type="ARBA" id="ARBA00023136"/>
    </source>
</evidence>
<name>A0AAJ7WD55_9HYME</name>
<evidence type="ECO:0000313" key="7">
    <source>
        <dbReference type="RefSeq" id="XP_026671917.1"/>
    </source>
</evidence>
<evidence type="ECO:0000256" key="2">
    <source>
        <dbReference type="ARBA" id="ARBA00022692"/>
    </source>
</evidence>
<dbReference type="Proteomes" id="UP000694925">
    <property type="component" value="Unplaced"/>
</dbReference>
<reference evidence="7" key="1">
    <citation type="submission" date="2025-08" db="UniProtKB">
        <authorList>
            <consortium name="RefSeq"/>
        </authorList>
    </citation>
    <scope>IDENTIFICATION</scope>
    <source>
        <tissue evidence="7">Whole body</tissue>
    </source>
</reference>
<organism evidence="6 7">
    <name type="scientific">Ceratina calcarata</name>
    <dbReference type="NCBI Taxonomy" id="156304"/>
    <lineage>
        <taxon>Eukaryota</taxon>
        <taxon>Metazoa</taxon>
        <taxon>Ecdysozoa</taxon>
        <taxon>Arthropoda</taxon>
        <taxon>Hexapoda</taxon>
        <taxon>Insecta</taxon>
        <taxon>Pterygota</taxon>
        <taxon>Neoptera</taxon>
        <taxon>Endopterygota</taxon>
        <taxon>Hymenoptera</taxon>
        <taxon>Apocrita</taxon>
        <taxon>Aculeata</taxon>
        <taxon>Apoidea</taxon>
        <taxon>Anthophila</taxon>
        <taxon>Apidae</taxon>
        <taxon>Ceratina</taxon>
        <taxon>Zadontomerus</taxon>
    </lineage>
</organism>
<dbReference type="AlphaFoldDB" id="A0AAJ7WD55"/>
<evidence type="ECO:0000256" key="3">
    <source>
        <dbReference type="ARBA" id="ARBA00022989"/>
    </source>
</evidence>
<dbReference type="KEGG" id="ccal:108627974"/>
<feature type="transmembrane region" description="Helical" evidence="5">
    <location>
        <begin position="141"/>
        <end position="162"/>
    </location>
</feature>
<dbReference type="GeneID" id="108627974"/>
<keyword evidence="3 5" id="KW-1133">Transmembrane helix</keyword>
<sequence length="172" mass="20023">MATKRKMERDCTVEDGVHETNHVHERSDLRGDEKNIAILLFLYLLQGIPLGLCGSIPMLLQNRNVSYRQQAEFSFVQWPFSLKLFWAPIVDSTFSQKFGRRKTWLIPTQYLMGFFMLLLSSRVDQWLGNKTTNPNIEMLTIIFFALNVLAATQDIVVDGWALTMLKRYKFNL</sequence>
<gene>
    <name evidence="7" type="primary">LOC108627974</name>
</gene>